<comment type="caution">
    <text evidence="1">The sequence shown here is derived from an EMBL/GenBank/DDBJ whole genome shotgun (WGS) entry which is preliminary data.</text>
</comment>
<organism evidence="1 2">
    <name type="scientific">Apatococcus fuscideae</name>
    <dbReference type="NCBI Taxonomy" id="2026836"/>
    <lineage>
        <taxon>Eukaryota</taxon>
        <taxon>Viridiplantae</taxon>
        <taxon>Chlorophyta</taxon>
        <taxon>core chlorophytes</taxon>
        <taxon>Trebouxiophyceae</taxon>
        <taxon>Chlorellales</taxon>
        <taxon>Chlorellaceae</taxon>
        <taxon>Apatococcus</taxon>
    </lineage>
</organism>
<keyword evidence="2" id="KW-1185">Reference proteome</keyword>
<sequence>MPVRSPPDGTALPAWAHRPQLNRVRQMAGHHPMRQVWLPCSGCPGNFLPDHTTPRLLQQQQQLQPRVSLMPISACRTSVGGPSSRAPEIIQFMLEEDVLDLEPEGGPLDDILVMPAQMGDLPGQRVLLRILEHRDLVPDAF</sequence>
<name>A0AAW1SQX7_9CHLO</name>
<gene>
    <name evidence="1" type="ORF">WJX84_008495</name>
</gene>
<evidence type="ECO:0000313" key="2">
    <source>
        <dbReference type="Proteomes" id="UP001485043"/>
    </source>
</evidence>
<dbReference type="EMBL" id="JALJOV010001125">
    <property type="protein sequence ID" value="KAK9853890.1"/>
    <property type="molecule type" value="Genomic_DNA"/>
</dbReference>
<accession>A0AAW1SQX7</accession>
<evidence type="ECO:0000313" key="1">
    <source>
        <dbReference type="EMBL" id="KAK9853890.1"/>
    </source>
</evidence>
<dbReference type="Proteomes" id="UP001485043">
    <property type="component" value="Unassembled WGS sequence"/>
</dbReference>
<protein>
    <submittedName>
        <fullName evidence="1">Uncharacterized protein</fullName>
    </submittedName>
</protein>
<proteinExistence type="predicted"/>
<dbReference type="AlphaFoldDB" id="A0AAW1SQX7"/>
<reference evidence="1 2" key="1">
    <citation type="journal article" date="2024" name="Nat. Commun.">
        <title>Phylogenomics reveals the evolutionary origins of lichenization in chlorophyte algae.</title>
        <authorList>
            <person name="Puginier C."/>
            <person name="Libourel C."/>
            <person name="Otte J."/>
            <person name="Skaloud P."/>
            <person name="Haon M."/>
            <person name="Grisel S."/>
            <person name="Petersen M."/>
            <person name="Berrin J.G."/>
            <person name="Delaux P.M."/>
            <person name="Dal Grande F."/>
            <person name="Keller J."/>
        </authorList>
    </citation>
    <scope>NUCLEOTIDE SEQUENCE [LARGE SCALE GENOMIC DNA]</scope>
    <source>
        <strain evidence="1 2">SAG 2523</strain>
    </source>
</reference>